<evidence type="ECO:0000256" key="1">
    <source>
        <dbReference type="ARBA" id="ARBA00004651"/>
    </source>
</evidence>
<gene>
    <name evidence="9" type="ORF">LES8486_00617</name>
    <name evidence="10" type="ORF">LES9216_00764</name>
</gene>
<evidence type="ECO:0000256" key="6">
    <source>
        <dbReference type="ARBA" id="ARBA00022989"/>
    </source>
</evidence>
<protein>
    <submittedName>
        <fullName evidence="10">Transmembrane exosortase (Exosortase_EpsH)</fullName>
    </submittedName>
</protein>
<name>A0A2N9K8H9_9LACO</name>
<evidence type="ECO:0000256" key="7">
    <source>
        <dbReference type="ARBA" id="ARBA00023136"/>
    </source>
</evidence>
<accession>A0A2N9K8H9</accession>
<dbReference type="RefSeq" id="WP_105299644.1">
    <property type="nucleotide sequence ID" value="NZ_CAURUR010000002.1"/>
</dbReference>
<dbReference type="NCBIfam" id="TIGR03110">
    <property type="entry name" value="exosort_Gpos"/>
    <property type="match status" value="1"/>
</dbReference>
<keyword evidence="4 8" id="KW-0812">Transmembrane</keyword>
<evidence type="ECO:0000256" key="3">
    <source>
        <dbReference type="ARBA" id="ARBA00022670"/>
    </source>
</evidence>
<dbReference type="Pfam" id="PF09721">
    <property type="entry name" value="Exosortase_EpsH"/>
    <property type="match status" value="1"/>
</dbReference>
<reference evidence="9 12" key="1">
    <citation type="submission" date="2018-02" db="EMBL/GenBank/DDBJ databases">
        <authorList>
            <person name="Rodrigo-Torres L."/>
            <person name="Arahal R. D."/>
            <person name="Lucena T."/>
        </authorList>
    </citation>
    <scope>NUCLEOTIDE SEQUENCE [LARGE SCALE GENOMIC DNA]</scope>
    <source>
        <strain evidence="9 12">CECT 8486</strain>
    </source>
</reference>
<feature type="transmembrane region" description="Helical" evidence="8">
    <location>
        <begin position="121"/>
        <end position="147"/>
    </location>
</feature>
<evidence type="ECO:0000256" key="5">
    <source>
        <dbReference type="ARBA" id="ARBA00022801"/>
    </source>
</evidence>
<evidence type="ECO:0000313" key="12">
    <source>
        <dbReference type="Proteomes" id="UP000239237"/>
    </source>
</evidence>
<organism evidence="10 11">
    <name type="scientific">Leuconostoc suionicum</name>
    <dbReference type="NCBI Taxonomy" id="1511761"/>
    <lineage>
        <taxon>Bacteria</taxon>
        <taxon>Bacillati</taxon>
        <taxon>Bacillota</taxon>
        <taxon>Bacilli</taxon>
        <taxon>Lactobacillales</taxon>
        <taxon>Lactobacillaceae</taxon>
        <taxon>Leuconostoc</taxon>
    </lineage>
</organism>
<reference evidence="10 11" key="2">
    <citation type="submission" date="2018-02" db="EMBL/GenBank/DDBJ databases">
        <authorList>
            <person name="Cohen D.B."/>
            <person name="Kent A.D."/>
        </authorList>
    </citation>
    <scope>NUCLEOTIDE SEQUENCE [LARGE SCALE GENOMIC DNA]</scope>
    <source>
        <strain evidence="10 11">CECT 9216</strain>
    </source>
</reference>
<dbReference type="InterPro" id="IPR026392">
    <property type="entry name" value="Exo/Archaeosortase_dom"/>
</dbReference>
<keyword evidence="7 8" id="KW-0472">Membrane</keyword>
<keyword evidence="2" id="KW-1003">Cell membrane</keyword>
<keyword evidence="12" id="KW-1185">Reference proteome</keyword>
<proteinExistence type="predicted"/>
<evidence type="ECO:0000256" key="2">
    <source>
        <dbReference type="ARBA" id="ARBA00022475"/>
    </source>
</evidence>
<dbReference type="AlphaFoldDB" id="A0A2N9K8H9"/>
<keyword evidence="3" id="KW-0645">Protease</keyword>
<dbReference type="EMBL" id="OKQU01000001">
    <property type="protein sequence ID" value="SPE06892.1"/>
    <property type="molecule type" value="Genomic_DNA"/>
</dbReference>
<dbReference type="Proteomes" id="UP000239237">
    <property type="component" value="Unassembled WGS sequence"/>
</dbReference>
<dbReference type="GO" id="GO:0008233">
    <property type="term" value="F:peptidase activity"/>
    <property type="evidence" value="ECO:0007669"/>
    <property type="project" value="UniProtKB-KW"/>
</dbReference>
<sequence length="190" mass="21820">MSIFLLISGVIWLYALSVFKRAKLPAFYFIVGSVGLFFILFFFSKPYFIWIMARAVTFGVSLVAHPLNLATVYSDYGLIAINNGFNAITMSIDYECSGVIETAAFWALLAFYPMYQAKEKVVLALLGLLWMYVANVIRLILIVLIVHTFGVNYFFLAHSIIGRIVFYIFAVFFYYKVFTYGYLEKNKKKV</sequence>
<feature type="transmembrane region" description="Helical" evidence="8">
    <location>
        <begin position="153"/>
        <end position="175"/>
    </location>
</feature>
<keyword evidence="6 8" id="KW-1133">Transmembrane helix</keyword>
<evidence type="ECO:0000313" key="11">
    <source>
        <dbReference type="Proteomes" id="UP000237923"/>
    </source>
</evidence>
<dbReference type="NCBIfam" id="TIGR04178">
    <property type="entry name" value="exo_archaeo"/>
    <property type="match status" value="1"/>
</dbReference>
<feature type="transmembrane region" description="Helical" evidence="8">
    <location>
        <begin position="27"/>
        <end position="44"/>
    </location>
</feature>
<evidence type="ECO:0000256" key="4">
    <source>
        <dbReference type="ARBA" id="ARBA00022692"/>
    </source>
</evidence>
<evidence type="ECO:0000313" key="10">
    <source>
        <dbReference type="EMBL" id="SPE06892.1"/>
    </source>
</evidence>
<dbReference type="GO" id="GO:0005886">
    <property type="term" value="C:plasma membrane"/>
    <property type="evidence" value="ECO:0007669"/>
    <property type="project" value="UniProtKB-SubCell"/>
</dbReference>
<dbReference type="InterPro" id="IPR019127">
    <property type="entry name" value="Exosortase"/>
</dbReference>
<keyword evidence="5" id="KW-0378">Hydrolase</keyword>
<evidence type="ECO:0000313" key="9">
    <source>
        <dbReference type="EMBL" id="SPD91633.1"/>
    </source>
</evidence>
<comment type="subcellular location">
    <subcellularLocation>
        <location evidence="1">Cell membrane</location>
        <topology evidence="1">Multi-pass membrane protein</topology>
    </subcellularLocation>
</comment>
<dbReference type="Proteomes" id="UP000237923">
    <property type="component" value="Unassembled WGS sequence"/>
</dbReference>
<dbReference type="GO" id="GO:0006508">
    <property type="term" value="P:proteolysis"/>
    <property type="evidence" value="ECO:0007669"/>
    <property type="project" value="UniProtKB-KW"/>
</dbReference>
<dbReference type="InterPro" id="IPR017541">
    <property type="entry name" value="Exosort-XrtG"/>
</dbReference>
<evidence type="ECO:0000256" key="8">
    <source>
        <dbReference type="SAM" id="Phobius"/>
    </source>
</evidence>
<dbReference type="EMBL" id="OKQR01000001">
    <property type="protein sequence ID" value="SPD91633.1"/>
    <property type="molecule type" value="Genomic_DNA"/>
</dbReference>